<accession>T1GV56</accession>
<dbReference type="HOGENOM" id="CLU_3417473_0_0_1"/>
<name>T1GV56_MEGSC</name>
<dbReference type="EnsemblMetazoa" id="MESCA007639-RA">
    <property type="protein sequence ID" value="MESCA007639-PA"/>
    <property type="gene ID" value="MESCA007639"/>
</dbReference>
<evidence type="ECO:0000313" key="2">
    <source>
        <dbReference type="Proteomes" id="UP000015102"/>
    </source>
</evidence>
<proteinExistence type="predicted"/>
<organism evidence="1 2">
    <name type="scientific">Megaselia scalaris</name>
    <name type="common">Humpbacked fly</name>
    <name type="synonym">Phora scalaris</name>
    <dbReference type="NCBI Taxonomy" id="36166"/>
    <lineage>
        <taxon>Eukaryota</taxon>
        <taxon>Metazoa</taxon>
        <taxon>Ecdysozoa</taxon>
        <taxon>Arthropoda</taxon>
        <taxon>Hexapoda</taxon>
        <taxon>Insecta</taxon>
        <taxon>Pterygota</taxon>
        <taxon>Neoptera</taxon>
        <taxon>Endopterygota</taxon>
        <taxon>Diptera</taxon>
        <taxon>Brachycera</taxon>
        <taxon>Muscomorpha</taxon>
        <taxon>Platypezoidea</taxon>
        <taxon>Phoridae</taxon>
        <taxon>Megaseliini</taxon>
        <taxon>Megaselia</taxon>
    </lineage>
</organism>
<dbReference type="AlphaFoldDB" id="T1GV56"/>
<reference evidence="2" key="1">
    <citation type="submission" date="2013-02" db="EMBL/GenBank/DDBJ databases">
        <authorList>
            <person name="Hughes D."/>
        </authorList>
    </citation>
    <scope>NUCLEOTIDE SEQUENCE</scope>
    <source>
        <strain>Durham</strain>
        <strain evidence="2">NC isolate 2 -- Noor lab</strain>
    </source>
</reference>
<keyword evidence="2" id="KW-1185">Reference proteome</keyword>
<dbReference type="EMBL" id="CAQQ02164426">
    <property type="status" value="NOT_ANNOTATED_CDS"/>
    <property type="molecule type" value="Genomic_DNA"/>
</dbReference>
<protein>
    <submittedName>
        <fullName evidence="1">Uncharacterized protein</fullName>
    </submittedName>
</protein>
<dbReference type="Proteomes" id="UP000015102">
    <property type="component" value="Unassembled WGS sequence"/>
</dbReference>
<sequence length="26" mass="3325">MYADTKWHHMDIWQFTILCTNNIKKW</sequence>
<reference evidence="1" key="2">
    <citation type="submission" date="2015-06" db="UniProtKB">
        <authorList>
            <consortium name="EnsemblMetazoa"/>
        </authorList>
    </citation>
    <scope>IDENTIFICATION</scope>
</reference>
<evidence type="ECO:0000313" key="1">
    <source>
        <dbReference type="EnsemblMetazoa" id="MESCA007639-PA"/>
    </source>
</evidence>